<proteinExistence type="predicted"/>
<name>A0A845RLC8_9FIRM</name>
<evidence type="ECO:0000313" key="3">
    <source>
        <dbReference type="Proteomes" id="UP000446348"/>
    </source>
</evidence>
<comment type="caution">
    <text evidence="2">The sequence shown here is derived from an EMBL/GenBank/DDBJ whole genome shotgun (WGS) entry which is preliminary data.</text>
</comment>
<dbReference type="OrthoDB" id="9995118at2"/>
<organism evidence="2 3">
    <name type="scientific">Anaerotruncus colihominis</name>
    <dbReference type="NCBI Taxonomy" id="169435"/>
    <lineage>
        <taxon>Bacteria</taxon>
        <taxon>Bacillati</taxon>
        <taxon>Bacillota</taxon>
        <taxon>Clostridia</taxon>
        <taxon>Eubacteriales</taxon>
        <taxon>Oscillospiraceae</taxon>
        <taxon>Anaerotruncus</taxon>
    </lineage>
</organism>
<feature type="compositionally biased region" description="Basic and acidic residues" evidence="1">
    <location>
        <begin position="86"/>
        <end position="95"/>
    </location>
</feature>
<evidence type="ECO:0000256" key="1">
    <source>
        <dbReference type="SAM" id="MobiDB-lite"/>
    </source>
</evidence>
<evidence type="ECO:0000313" key="2">
    <source>
        <dbReference type="EMBL" id="NBI80343.1"/>
    </source>
</evidence>
<dbReference type="AlphaFoldDB" id="A0A845RLC8"/>
<feature type="compositionally biased region" description="Basic and acidic residues" evidence="1">
    <location>
        <begin position="57"/>
        <end position="74"/>
    </location>
</feature>
<protein>
    <submittedName>
        <fullName evidence="2">Uncharacterized protein</fullName>
    </submittedName>
</protein>
<reference evidence="2 3" key="1">
    <citation type="submission" date="2018-08" db="EMBL/GenBank/DDBJ databases">
        <title>Murine metabolic-syndrome-specific gut microbial biobank.</title>
        <authorList>
            <person name="Liu C."/>
        </authorList>
    </citation>
    <scope>NUCLEOTIDE SEQUENCE [LARGE SCALE GENOMIC DNA]</scope>
    <source>
        <strain evidence="2 3">X69</strain>
    </source>
</reference>
<accession>A0A845RLC8</accession>
<feature type="region of interest" description="Disordered" evidence="1">
    <location>
        <begin position="26"/>
        <end position="95"/>
    </location>
</feature>
<dbReference type="EMBL" id="QXWZ01000046">
    <property type="protein sequence ID" value="NBI80343.1"/>
    <property type="molecule type" value="Genomic_DNA"/>
</dbReference>
<dbReference type="RefSeq" id="WP_160211026.1">
    <property type="nucleotide sequence ID" value="NZ_QXWZ01000046.1"/>
</dbReference>
<sequence length="95" mass="10023">MIRMKRLNEVREAASEERAARLEQQGFTRLGGAAGPGSRPVTQADLEKPGEAPPGRVRAETKNSRKGGKPREEPDGTGTGEPDSGDGEKQPEAAG</sequence>
<dbReference type="Proteomes" id="UP000446348">
    <property type="component" value="Unassembled WGS sequence"/>
</dbReference>
<gene>
    <name evidence="2" type="ORF">D3Z39_16055</name>
</gene>